<dbReference type="InterPro" id="IPR045864">
    <property type="entry name" value="aa-tRNA-synth_II/BPL/LPL"/>
</dbReference>
<dbReference type="AlphaFoldDB" id="A0A078ARM8"/>
<evidence type="ECO:0000259" key="10">
    <source>
        <dbReference type="PROSITE" id="PS50862"/>
    </source>
</evidence>
<evidence type="ECO:0000256" key="4">
    <source>
        <dbReference type="ARBA" id="ARBA00022741"/>
    </source>
</evidence>
<dbReference type="InterPro" id="IPR002320">
    <property type="entry name" value="Thr-tRNA-ligase_IIa"/>
</dbReference>
<accession>A0A078ARM8</accession>
<keyword evidence="7" id="KW-0030">Aminoacyl-tRNA synthetase</keyword>
<dbReference type="Proteomes" id="UP000039865">
    <property type="component" value="Unassembled WGS sequence"/>
</dbReference>
<sequence>MNQNLIKIQYDDKSYEFPALSVSPYTLFKQISEKANLQKSQQSFPLLASIFYQNPEFQNNIVDPDQIEEDSVQMNQDKWQYVDLQKPIMGDCQIKFLTQEDNKDIVQNTLWHSSAHILGAAIEEVYDDSLMTMGPAIKEGFFYDFHTQSKVTQETYNDLQKNIDQIIKKNHKFERLEISKEEALDLIYKIGEFIDLCTGPHLSQTGQVKAFKITKHSSAYWLGDQKKESLQRVYGISFLSKDEMKAYEKAKEAALKNDHRNIGQDQSLFFFNKFSPGSAFFLSHGAKIYNKLVDLMRNEYLRRGYQEVLSPNLYHIDLWKVSGHYRNYKENLFLIKNQDHEDQTKPLETYGLKPMNCPGHCLIFKNRSSSYKELPIRYADFGVLHRNEISGALTGLTRVRRFQQDDAHIFCRKDQIEEEIEKCLDFLNTIYSLFGFNWQIFLSTRPESSMGSDQQWQEAELQLTNALNKTGKPWKLNKGDGAFYGPKIDIIIQDSVGRDIQCGTIQLDFQLPIRFNLQYSAGHSTAEDNSEQDQDEKSGCHYDKTELAREVFEPDEFSSQQFVWEEQPLRRGHERPVIIHRAILGSVERFIAIITEHLAGKWPIWLSPRQIQVCSVSEKYIDYSALVYKQLKELGYEVELDVSNTSVSKKVRNAQLDQSNLILIVGEQEENSNAVDIRTREGDRLVSYKIIIMFKIRVK</sequence>
<dbReference type="Gene3D" id="3.30.980.10">
    <property type="entry name" value="Threonyl-trna Synthetase, Chain A, domain 2"/>
    <property type="match status" value="2"/>
</dbReference>
<dbReference type="InterPro" id="IPR036621">
    <property type="entry name" value="Anticodon-bd_dom_sf"/>
</dbReference>
<keyword evidence="4" id="KW-0547">Nucleotide-binding</keyword>
<dbReference type="EMBL" id="CCKQ01012251">
    <property type="protein sequence ID" value="CDW83862.1"/>
    <property type="molecule type" value="Genomic_DNA"/>
</dbReference>
<evidence type="ECO:0000256" key="7">
    <source>
        <dbReference type="ARBA" id="ARBA00023146"/>
    </source>
</evidence>
<dbReference type="Gene3D" id="3.40.50.800">
    <property type="entry name" value="Anticodon-binding domain"/>
    <property type="match status" value="1"/>
</dbReference>
<evidence type="ECO:0000256" key="9">
    <source>
        <dbReference type="ARBA" id="ARBA00049515"/>
    </source>
</evidence>
<dbReference type="Pfam" id="PF07973">
    <property type="entry name" value="tRNA_SAD"/>
    <property type="match status" value="1"/>
</dbReference>
<feature type="domain" description="Aminoacyl-transfer RNA synthetases class-II family profile" evidence="10">
    <location>
        <begin position="285"/>
        <end position="603"/>
    </location>
</feature>
<proteinExistence type="inferred from homology"/>
<gene>
    <name evidence="11" type="primary">Contig25.g30</name>
    <name evidence="11" type="ORF">STYLEM_12914</name>
</gene>
<dbReference type="Gene3D" id="3.30.930.10">
    <property type="entry name" value="Bira Bifunctional Protein, Domain 2"/>
    <property type="match status" value="1"/>
</dbReference>
<dbReference type="CDD" id="cd00771">
    <property type="entry name" value="ThrRS_core"/>
    <property type="match status" value="1"/>
</dbReference>
<evidence type="ECO:0000256" key="6">
    <source>
        <dbReference type="ARBA" id="ARBA00022917"/>
    </source>
</evidence>
<dbReference type="InParanoid" id="A0A078ARM8"/>
<keyword evidence="6" id="KW-0648">Protein biosynthesis</keyword>
<dbReference type="SMART" id="SM00863">
    <property type="entry name" value="tRNA_SAD"/>
    <property type="match status" value="1"/>
</dbReference>
<dbReference type="Pfam" id="PF03129">
    <property type="entry name" value="HGTP_anticodon"/>
    <property type="match status" value="1"/>
</dbReference>
<comment type="catalytic activity">
    <reaction evidence="9">
        <text>tRNA(Thr) + L-threonine + ATP = L-threonyl-tRNA(Thr) + AMP + diphosphate + H(+)</text>
        <dbReference type="Rhea" id="RHEA:24624"/>
        <dbReference type="Rhea" id="RHEA-COMP:9670"/>
        <dbReference type="Rhea" id="RHEA-COMP:9704"/>
        <dbReference type="ChEBI" id="CHEBI:15378"/>
        <dbReference type="ChEBI" id="CHEBI:30616"/>
        <dbReference type="ChEBI" id="CHEBI:33019"/>
        <dbReference type="ChEBI" id="CHEBI:57926"/>
        <dbReference type="ChEBI" id="CHEBI:78442"/>
        <dbReference type="ChEBI" id="CHEBI:78534"/>
        <dbReference type="ChEBI" id="CHEBI:456215"/>
        <dbReference type="EC" id="6.1.1.3"/>
    </reaction>
</comment>
<dbReference type="GO" id="GO:0004829">
    <property type="term" value="F:threonine-tRNA ligase activity"/>
    <property type="evidence" value="ECO:0007669"/>
    <property type="project" value="UniProtKB-EC"/>
</dbReference>
<comment type="similarity">
    <text evidence="1">Belongs to the class-II aminoacyl-tRNA synthetase family.</text>
</comment>
<evidence type="ECO:0000256" key="8">
    <source>
        <dbReference type="ARBA" id="ARBA00031900"/>
    </source>
</evidence>
<dbReference type="SUPFAM" id="SSF55186">
    <property type="entry name" value="ThrRS/AlaRS common domain"/>
    <property type="match status" value="1"/>
</dbReference>
<dbReference type="NCBIfam" id="TIGR00418">
    <property type="entry name" value="thrS"/>
    <property type="match status" value="1"/>
</dbReference>
<dbReference type="Pfam" id="PF00587">
    <property type="entry name" value="tRNA-synt_2b"/>
    <property type="match status" value="1"/>
</dbReference>
<dbReference type="InterPro" id="IPR018163">
    <property type="entry name" value="Thr/Ala-tRNA-synth_IIc_edit"/>
</dbReference>
<name>A0A078ARM8_STYLE</name>
<dbReference type="PROSITE" id="PS50862">
    <property type="entry name" value="AA_TRNA_LIGASE_II"/>
    <property type="match status" value="1"/>
</dbReference>
<dbReference type="PANTHER" id="PTHR11451">
    <property type="entry name" value="THREONINE-TRNA LIGASE"/>
    <property type="match status" value="1"/>
</dbReference>
<dbReference type="GO" id="GO:0005739">
    <property type="term" value="C:mitochondrion"/>
    <property type="evidence" value="ECO:0007669"/>
    <property type="project" value="TreeGrafter"/>
</dbReference>
<evidence type="ECO:0000256" key="1">
    <source>
        <dbReference type="ARBA" id="ARBA00008226"/>
    </source>
</evidence>
<dbReference type="EC" id="6.1.1.3" evidence="2"/>
<dbReference type="InterPro" id="IPR033728">
    <property type="entry name" value="ThrRS_core"/>
</dbReference>
<dbReference type="InterPro" id="IPR004154">
    <property type="entry name" value="Anticodon-bd"/>
</dbReference>
<dbReference type="HAMAP" id="MF_00184">
    <property type="entry name" value="Thr_tRNA_synth"/>
    <property type="match status" value="1"/>
</dbReference>
<evidence type="ECO:0000313" key="11">
    <source>
        <dbReference type="EMBL" id="CDW83862.1"/>
    </source>
</evidence>
<evidence type="ECO:0000256" key="2">
    <source>
        <dbReference type="ARBA" id="ARBA00013163"/>
    </source>
</evidence>
<dbReference type="InterPro" id="IPR012947">
    <property type="entry name" value="tRNA_SAD"/>
</dbReference>
<dbReference type="PANTHER" id="PTHR11451:SF46">
    <property type="entry name" value="THREONINE--TRNA LIGASE"/>
    <property type="match status" value="1"/>
</dbReference>
<dbReference type="InterPro" id="IPR006195">
    <property type="entry name" value="aa-tRNA-synth_II"/>
</dbReference>
<dbReference type="OrthoDB" id="5423599at2759"/>
<reference evidence="11 12" key="1">
    <citation type="submission" date="2014-06" db="EMBL/GenBank/DDBJ databases">
        <authorList>
            <person name="Swart Estienne"/>
        </authorList>
    </citation>
    <scope>NUCLEOTIDE SEQUENCE [LARGE SCALE GENOMIC DNA]</scope>
    <source>
        <strain evidence="11 12">130c</strain>
    </source>
</reference>
<dbReference type="SUPFAM" id="SSF55681">
    <property type="entry name" value="Class II aaRS and biotin synthetases"/>
    <property type="match status" value="1"/>
</dbReference>
<dbReference type="OMA" id="GGFFYEM"/>
<dbReference type="PRINTS" id="PR01047">
    <property type="entry name" value="TRNASYNTHTHR"/>
</dbReference>
<dbReference type="SUPFAM" id="SSF52954">
    <property type="entry name" value="Class II aaRS ABD-related"/>
    <property type="match status" value="1"/>
</dbReference>
<protein>
    <recommendedName>
        <fullName evidence="2">threonine--tRNA ligase</fullName>
        <ecNumber evidence="2">6.1.1.3</ecNumber>
    </recommendedName>
    <alternativeName>
        <fullName evidence="8">Threonyl-tRNA synthetase</fullName>
    </alternativeName>
</protein>
<evidence type="ECO:0000313" key="12">
    <source>
        <dbReference type="Proteomes" id="UP000039865"/>
    </source>
</evidence>
<keyword evidence="5" id="KW-0067">ATP-binding</keyword>
<dbReference type="GO" id="GO:0006435">
    <property type="term" value="P:threonyl-tRNA aminoacylation"/>
    <property type="evidence" value="ECO:0007669"/>
    <property type="project" value="InterPro"/>
</dbReference>
<dbReference type="GO" id="GO:0005524">
    <property type="term" value="F:ATP binding"/>
    <property type="evidence" value="ECO:0007669"/>
    <property type="project" value="UniProtKB-KW"/>
</dbReference>
<keyword evidence="12" id="KW-1185">Reference proteome</keyword>
<evidence type="ECO:0000256" key="3">
    <source>
        <dbReference type="ARBA" id="ARBA00022598"/>
    </source>
</evidence>
<evidence type="ECO:0000256" key="5">
    <source>
        <dbReference type="ARBA" id="ARBA00022840"/>
    </source>
</evidence>
<keyword evidence="3" id="KW-0436">Ligase</keyword>
<organism evidence="11 12">
    <name type="scientific">Stylonychia lemnae</name>
    <name type="common">Ciliate</name>
    <dbReference type="NCBI Taxonomy" id="5949"/>
    <lineage>
        <taxon>Eukaryota</taxon>
        <taxon>Sar</taxon>
        <taxon>Alveolata</taxon>
        <taxon>Ciliophora</taxon>
        <taxon>Intramacronucleata</taxon>
        <taxon>Spirotrichea</taxon>
        <taxon>Stichotrichia</taxon>
        <taxon>Sporadotrichida</taxon>
        <taxon>Oxytrichidae</taxon>
        <taxon>Stylonychinae</taxon>
        <taxon>Stylonychia</taxon>
    </lineage>
</organism>
<dbReference type="InterPro" id="IPR002314">
    <property type="entry name" value="aa-tRNA-synt_IIb"/>
</dbReference>